<evidence type="ECO:0000313" key="4">
    <source>
        <dbReference type="Proteomes" id="UP000319769"/>
    </source>
</evidence>
<dbReference type="GO" id="GO:0051701">
    <property type="term" value="P:biological process involved in interaction with host"/>
    <property type="evidence" value="ECO:0007669"/>
    <property type="project" value="TreeGrafter"/>
</dbReference>
<dbReference type="InterPro" id="IPR003399">
    <property type="entry name" value="Mce/MlaD"/>
</dbReference>
<dbReference type="AlphaFoldDB" id="A0A5N0V7J2"/>
<evidence type="ECO:0000313" key="3">
    <source>
        <dbReference type="EMBL" id="KAA9160482.1"/>
    </source>
</evidence>
<evidence type="ECO:0000259" key="2">
    <source>
        <dbReference type="Pfam" id="PF11887"/>
    </source>
</evidence>
<accession>A0A5N0V7J2</accession>
<dbReference type="PANTHER" id="PTHR33371:SF17">
    <property type="entry name" value="MCE-FAMILY PROTEIN MCE1B"/>
    <property type="match status" value="1"/>
</dbReference>
<name>A0A5N0V7J2_9PSEU</name>
<dbReference type="InterPro" id="IPR024516">
    <property type="entry name" value="Mce_C"/>
</dbReference>
<dbReference type="Pfam" id="PF02470">
    <property type="entry name" value="MlaD"/>
    <property type="match status" value="1"/>
</dbReference>
<dbReference type="InterPro" id="IPR005693">
    <property type="entry name" value="Mce"/>
</dbReference>
<gene>
    <name evidence="3" type="ORF">FPZ12_016740</name>
</gene>
<proteinExistence type="predicted"/>
<dbReference type="EMBL" id="VMNW02000021">
    <property type="protein sequence ID" value="KAA9160482.1"/>
    <property type="molecule type" value="Genomic_DNA"/>
</dbReference>
<keyword evidence="4" id="KW-1185">Reference proteome</keyword>
<feature type="domain" description="Mce/MlaD" evidence="1">
    <location>
        <begin position="44"/>
        <end position="118"/>
    </location>
</feature>
<protein>
    <submittedName>
        <fullName evidence="3">MCE family protein</fullName>
    </submittedName>
</protein>
<dbReference type="NCBIfam" id="TIGR00996">
    <property type="entry name" value="Mtu_fam_mce"/>
    <property type="match status" value="1"/>
</dbReference>
<evidence type="ECO:0000259" key="1">
    <source>
        <dbReference type="Pfam" id="PF02470"/>
    </source>
</evidence>
<dbReference type="Pfam" id="PF11887">
    <property type="entry name" value="Mce4_CUP1"/>
    <property type="match status" value="1"/>
</dbReference>
<sequence length="349" mass="37077">MMARKSAISVRGDLVKVGTFTLFCAAVMVLLAAQLSGTRFSSENTYHAAFTDVSELKSGDDVQIAGVTVGSVKDISLEDGKPVVEFTADRDIALTQGVRLAVRYKNLLGDRYLELSSGPGADTRVAPGATIPASQTSPALDLDSLLGGFEPLFQGLQPDQINQLSGELIGVLQGEGGTVQDLLAHVGSLTSALADRDQVIGDVITNLNTVLTTVNQHGDQFSTTLVTLQQLVSGLSADRATLGAAFGKIGSLAGSFAQLLDQARPDLQGTVDEFNRTLGAVDKNKDELDQNLRALPGFYQRVARDGSYGSFFNFYICSIRVKLSGPDGNPLYTPWIGPNSATQRCEFPK</sequence>
<feature type="domain" description="Mammalian cell entry C-terminal" evidence="2">
    <location>
        <begin position="123"/>
        <end position="338"/>
    </location>
</feature>
<reference evidence="3" key="1">
    <citation type="submission" date="2019-09" db="EMBL/GenBank/DDBJ databases">
        <authorList>
            <person name="Teo W.F.A."/>
            <person name="Duangmal K."/>
        </authorList>
    </citation>
    <scope>NUCLEOTIDE SEQUENCE [LARGE SCALE GENOMIC DNA]</scope>
    <source>
        <strain evidence="3">K81G1</strain>
    </source>
</reference>
<comment type="caution">
    <text evidence="3">The sequence shown here is derived from an EMBL/GenBank/DDBJ whole genome shotgun (WGS) entry which is preliminary data.</text>
</comment>
<dbReference type="OrthoDB" id="338143at2"/>
<dbReference type="PANTHER" id="PTHR33371">
    <property type="entry name" value="INTERMEMBRANE PHOSPHOLIPID TRANSPORT SYSTEM BINDING PROTEIN MLAD-RELATED"/>
    <property type="match status" value="1"/>
</dbReference>
<dbReference type="Proteomes" id="UP000319769">
    <property type="component" value="Unassembled WGS sequence"/>
</dbReference>
<dbReference type="RefSeq" id="WP_150980361.1">
    <property type="nucleotide sequence ID" value="NZ_VMNW02000021.1"/>
</dbReference>
<dbReference type="GO" id="GO:0005576">
    <property type="term" value="C:extracellular region"/>
    <property type="evidence" value="ECO:0007669"/>
    <property type="project" value="TreeGrafter"/>
</dbReference>
<organism evidence="3 4">
    <name type="scientific">Amycolatopsis acidicola</name>
    <dbReference type="NCBI Taxonomy" id="2596893"/>
    <lineage>
        <taxon>Bacteria</taxon>
        <taxon>Bacillati</taxon>
        <taxon>Actinomycetota</taxon>
        <taxon>Actinomycetes</taxon>
        <taxon>Pseudonocardiales</taxon>
        <taxon>Pseudonocardiaceae</taxon>
        <taxon>Amycolatopsis</taxon>
    </lineage>
</organism>
<dbReference type="InterPro" id="IPR052336">
    <property type="entry name" value="MlaD_Phospholipid_Transporter"/>
</dbReference>